<evidence type="ECO:0000256" key="1">
    <source>
        <dbReference type="ARBA" id="ARBA00022679"/>
    </source>
</evidence>
<sequence>MQRKYLRTIVCWNALEPIVDLIRQNRSTIVCPVINWIEGKTLEFKGSEEDIFRVGGFTWDGYFTFLDTPVEWRKARKSPTEPVRVPTMAGGLFAVNREYFFEIGAYDDAMEGWGGENLEISFRTWMCGGSIVQAPCSYVGHVFRSSHPFKFPSDKDTFRINTARLAEVWMDSYKEVFYFMNPGMKNVSYGDVSERKALRKRLKCKSFKWYLDNVYPKVFIPTERVFAYGYVKNPATDMCIDSMQHDLENLGESLGVYPCHPENKVELSQFTSYSWASEIRKEDMCAELGPQSTVDGKVQAKVVMWPCGANLVSLEHQRWDHTRGGPIRHRVSGLCLESNITEQDAMLAVPCTGTENQMWRFQHYIEAQPQDSTASNQS</sequence>
<dbReference type="PROSITE" id="PS50231">
    <property type="entry name" value="RICIN_B_LECTIN"/>
    <property type="match status" value="1"/>
</dbReference>
<dbReference type="VEuPathDB" id="VectorBase:HLOH_046822"/>
<dbReference type="SMART" id="SM00458">
    <property type="entry name" value="RICIN"/>
    <property type="match status" value="1"/>
</dbReference>
<keyword evidence="2" id="KW-0430">Lectin</keyword>
<protein>
    <recommendedName>
        <fullName evidence="4">Ricin B lectin domain-containing protein</fullName>
    </recommendedName>
</protein>
<dbReference type="InterPro" id="IPR035992">
    <property type="entry name" value="Ricin_B-like_lectins"/>
</dbReference>
<keyword evidence="3" id="KW-1015">Disulfide bond</keyword>
<dbReference type="AlphaFoldDB" id="A0A9J6G3X5"/>
<dbReference type="GO" id="GO:0004653">
    <property type="term" value="F:polypeptide N-acetylgalactosaminyltransferase activity"/>
    <property type="evidence" value="ECO:0007669"/>
    <property type="project" value="TreeGrafter"/>
</dbReference>
<reference evidence="5 6" key="1">
    <citation type="journal article" date="2020" name="Cell">
        <title>Large-Scale Comparative Analyses of Tick Genomes Elucidate Their Genetic Diversity and Vector Capacities.</title>
        <authorList>
            <consortium name="Tick Genome and Microbiome Consortium (TIGMIC)"/>
            <person name="Jia N."/>
            <person name="Wang J."/>
            <person name="Shi W."/>
            <person name="Du L."/>
            <person name="Sun Y."/>
            <person name="Zhan W."/>
            <person name="Jiang J.F."/>
            <person name="Wang Q."/>
            <person name="Zhang B."/>
            <person name="Ji P."/>
            <person name="Bell-Sakyi L."/>
            <person name="Cui X.M."/>
            <person name="Yuan T.T."/>
            <person name="Jiang B.G."/>
            <person name="Yang W.F."/>
            <person name="Lam T.T."/>
            <person name="Chang Q.C."/>
            <person name="Ding S.J."/>
            <person name="Wang X.J."/>
            <person name="Zhu J.G."/>
            <person name="Ruan X.D."/>
            <person name="Zhao L."/>
            <person name="Wei J.T."/>
            <person name="Ye R.Z."/>
            <person name="Que T.C."/>
            <person name="Du C.H."/>
            <person name="Zhou Y.H."/>
            <person name="Cheng J.X."/>
            <person name="Dai P.F."/>
            <person name="Guo W.B."/>
            <person name="Han X.H."/>
            <person name="Huang E.J."/>
            <person name="Li L.F."/>
            <person name="Wei W."/>
            <person name="Gao Y.C."/>
            <person name="Liu J.Z."/>
            <person name="Shao H.Z."/>
            <person name="Wang X."/>
            <person name="Wang C.C."/>
            <person name="Yang T.C."/>
            <person name="Huo Q.B."/>
            <person name="Li W."/>
            <person name="Chen H.Y."/>
            <person name="Chen S.E."/>
            <person name="Zhou L.G."/>
            <person name="Ni X.B."/>
            <person name="Tian J.H."/>
            <person name="Sheng Y."/>
            <person name="Liu T."/>
            <person name="Pan Y.S."/>
            <person name="Xia L.Y."/>
            <person name="Li J."/>
            <person name="Zhao F."/>
            <person name="Cao W.C."/>
        </authorList>
    </citation>
    <scope>NUCLEOTIDE SEQUENCE [LARGE SCALE GENOMIC DNA]</scope>
    <source>
        <strain evidence="5">HaeL-2018</strain>
    </source>
</reference>
<dbReference type="OrthoDB" id="6414077at2759"/>
<dbReference type="Gene3D" id="3.90.550.10">
    <property type="entry name" value="Spore Coat Polysaccharide Biosynthesis Protein SpsA, Chain A"/>
    <property type="match status" value="1"/>
</dbReference>
<dbReference type="GO" id="GO:0030246">
    <property type="term" value="F:carbohydrate binding"/>
    <property type="evidence" value="ECO:0007669"/>
    <property type="project" value="UniProtKB-KW"/>
</dbReference>
<dbReference type="GO" id="GO:0005794">
    <property type="term" value="C:Golgi apparatus"/>
    <property type="evidence" value="ECO:0007669"/>
    <property type="project" value="TreeGrafter"/>
</dbReference>
<dbReference type="EMBL" id="JABSTR010000005">
    <property type="protein sequence ID" value="KAH9369647.1"/>
    <property type="molecule type" value="Genomic_DNA"/>
</dbReference>
<dbReference type="PANTHER" id="PTHR11675">
    <property type="entry name" value="N-ACETYLGALACTOSAMINYLTRANSFERASE"/>
    <property type="match status" value="1"/>
</dbReference>
<evidence type="ECO:0000259" key="4">
    <source>
        <dbReference type="SMART" id="SM00458"/>
    </source>
</evidence>
<proteinExistence type="predicted"/>
<dbReference type="Gene3D" id="2.80.10.50">
    <property type="match status" value="1"/>
</dbReference>
<evidence type="ECO:0000256" key="3">
    <source>
        <dbReference type="ARBA" id="ARBA00023157"/>
    </source>
</evidence>
<evidence type="ECO:0000313" key="6">
    <source>
        <dbReference type="Proteomes" id="UP000821853"/>
    </source>
</evidence>
<dbReference type="Pfam" id="PF00652">
    <property type="entry name" value="Ricin_B_lectin"/>
    <property type="match status" value="1"/>
</dbReference>
<dbReference type="SUPFAM" id="SSF53448">
    <property type="entry name" value="Nucleotide-diphospho-sugar transferases"/>
    <property type="match status" value="1"/>
</dbReference>
<keyword evidence="6" id="KW-1185">Reference proteome</keyword>
<dbReference type="Proteomes" id="UP000821853">
    <property type="component" value="Chromosome 3"/>
</dbReference>
<dbReference type="InterPro" id="IPR027791">
    <property type="entry name" value="Galactosyl_T_C"/>
</dbReference>
<organism evidence="5 6">
    <name type="scientific">Haemaphysalis longicornis</name>
    <name type="common">Bush tick</name>
    <dbReference type="NCBI Taxonomy" id="44386"/>
    <lineage>
        <taxon>Eukaryota</taxon>
        <taxon>Metazoa</taxon>
        <taxon>Ecdysozoa</taxon>
        <taxon>Arthropoda</taxon>
        <taxon>Chelicerata</taxon>
        <taxon>Arachnida</taxon>
        <taxon>Acari</taxon>
        <taxon>Parasitiformes</taxon>
        <taxon>Ixodida</taxon>
        <taxon>Ixodoidea</taxon>
        <taxon>Ixodidae</taxon>
        <taxon>Haemaphysalinae</taxon>
        <taxon>Haemaphysalis</taxon>
    </lineage>
</organism>
<dbReference type="Pfam" id="PF02709">
    <property type="entry name" value="Glyco_transf_7C"/>
    <property type="match status" value="1"/>
</dbReference>
<evidence type="ECO:0000256" key="2">
    <source>
        <dbReference type="ARBA" id="ARBA00022734"/>
    </source>
</evidence>
<comment type="caution">
    <text evidence="5">The sequence shown here is derived from an EMBL/GenBank/DDBJ whole genome shotgun (WGS) entry which is preliminary data.</text>
</comment>
<dbReference type="InterPro" id="IPR029044">
    <property type="entry name" value="Nucleotide-diphossugar_trans"/>
</dbReference>
<accession>A0A9J6G3X5</accession>
<name>A0A9J6G3X5_HAELO</name>
<gene>
    <name evidence="5" type="ORF">HPB48_007614</name>
</gene>
<dbReference type="PANTHER" id="PTHR11675:SF43">
    <property type="entry name" value="POLYPEPTIDE N-ACETYLGALACTOSAMINYLTRANSFERASE 1"/>
    <property type="match status" value="1"/>
</dbReference>
<dbReference type="SUPFAM" id="SSF50370">
    <property type="entry name" value="Ricin B-like lectins"/>
    <property type="match status" value="1"/>
</dbReference>
<feature type="domain" description="Ricin B lectin" evidence="4">
    <location>
        <begin position="226"/>
        <end position="362"/>
    </location>
</feature>
<dbReference type="GO" id="GO:0006493">
    <property type="term" value="P:protein O-linked glycosylation"/>
    <property type="evidence" value="ECO:0007669"/>
    <property type="project" value="TreeGrafter"/>
</dbReference>
<dbReference type="InterPro" id="IPR000772">
    <property type="entry name" value="Ricin_B_lectin"/>
</dbReference>
<dbReference type="OMA" id="ASERXCE"/>
<evidence type="ECO:0000313" key="5">
    <source>
        <dbReference type="EMBL" id="KAH9369647.1"/>
    </source>
</evidence>
<keyword evidence="1" id="KW-0808">Transferase</keyword>